<keyword evidence="1" id="KW-0812">Transmembrane</keyword>
<dbReference type="Proteomes" id="UP000275436">
    <property type="component" value="Unassembled WGS sequence"/>
</dbReference>
<dbReference type="GO" id="GO:0000271">
    <property type="term" value="P:polysaccharide biosynthetic process"/>
    <property type="evidence" value="ECO:0007669"/>
    <property type="project" value="TreeGrafter"/>
</dbReference>
<feature type="transmembrane region" description="Helical" evidence="1">
    <location>
        <begin position="55"/>
        <end position="77"/>
    </location>
</feature>
<protein>
    <recommendedName>
        <fullName evidence="2">Acyltransferase 3 domain-containing protein</fullName>
    </recommendedName>
</protein>
<dbReference type="InterPro" id="IPR050879">
    <property type="entry name" value="Acyltransferase_3"/>
</dbReference>
<dbReference type="AlphaFoldDB" id="A0A3M9XAX3"/>
<comment type="caution">
    <text evidence="3">The sequence shown here is derived from an EMBL/GenBank/DDBJ whole genome shotgun (WGS) entry which is preliminary data.</text>
</comment>
<dbReference type="PANTHER" id="PTHR23028:SF53">
    <property type="entry name" value="ACYL_TRANSF_3 DOMAIN-CONTAINING PROTEIN"/>
    <property type="match status" value="1"/>
</dbReference>
<evidence type="ECO:0000256" key="1">
    <source>
        <dbReference type="SAM" id="Phobius"/>
    </source>
</evidence>
<sequence length="378" mass="41806">MGIEKGRPRRYVEASQPRERTLNARRNNLTFVRFVAACIVVIGHAQAIVGHIQTQIFGGSVAVVGVMVFFAISGYLITDSWERNPSVGIFFANRCLRILPALAVVTILTAFVLGPTVTSLSVGDYFSNPNLLYFLRNLWLYTTYFLPGVFEHNPIPNAVNGSLWSLAPEFLCYTIVAAVGLSSPYLRGYAFFALFIGLAAACFYYPSYTGPQIVFYATDAFQAASVMMFFMVGAMIRLFRIPLNVYVAAALLVGYFLFPGGSPYVRLTLNWLVLSYFALSFGFASFPILNRWDRPGDFSYGIYVYAFPIQQTLWYLLDGRISASEMIVSSLVLSIAAGVGSWHLVEKHALKLKPRRRIKVGGARPAVGLVIDGGEVPP</sequence>
<proteinExistence type="predicted"/>
<dbReference type="Pfam" id="PF01757">
    <property type="entry name" value="Acyl_transf_3"/>
    <property type="match status" value="1"/>
</dbReference>
<dbReference type="GO" id="GO:0016747">
    <property type="term" value="F:acyltransferase activity, transferring groups other than amino-acyl groups"/>
    <property type="evidence" value="ECO:0007669"/>
    <property type="project" value="InterPro"/>
</dbReference>
<evidence type="ECO:0000313" key="4">
    <source>
        <dbReference type="Proteomes" id="UP000275436"/>
    </source>
</evidence>
<keyword evidence="1" id="KW-1133">Transmembrane helix</keyword>
<feature type="transmembrane region" description="Helical" evidence="1">
    <location>
        <begin position="30"/>
        <end position="49"/>
    </location>
</feature>
<dbReference type="PANTHER" id="PTHR23028">
    <property type="entry name" value="ACETYLTRANSFERASE"/>
    <property type="match status" value="1"/>
</dbReference>
<feature type="transmembrane region" description="Helical" evidence="1">
    <location>
        <begin position="241"/>
        <end position="258"/>
    </location>
</feature>
<feature type="domain" description="Acyltransferase 3" evidence="2">
    <location>
        <begin position="28"/>
        <end position="337"/>
    </location>
</feature>
<feature type="transmembrane region" description="Helical" evidence="1">
    <location>
        <begin position="323"/>
        <end position="345"/>
    </location>
</feature>
<reference evidence="3 4" key="1">
    <citation type="journal article" date="2018" name="Mol. Plant Microbe Interact.">
        <title>Taxonomically Different Co-Microsymbionts of a Relict Legume, Oxytropis popoviana, Have Complementary Sets of Symbiotic Genes and Together Increase the Efficiency of Plant Nodulation.</title>
        <authorList>
            <person name="Safronova V."/>
            <person name="Belimov A."/>
            <person name="Sazanova A."/>
            <person name="Chirak E."/>
            <person name="Verkhozina A."/>
            <person name="Kuznetsova I."/>
            <person name="Andronov E."/>
            <person name="Puhalsky J."/>
            <person name="Tikhonovich I."/>
        </authorList>
    </citation>
    <scope>NUCLEOTIDE SEQUENCE [LARGE SCALE GENOMIC DNA]</scope>
    <source>
        <strain evidence="3 4">Opo-235</strain>
    </source>
</reference>
<organism evidence="3 4">
    <name type="scientific">Mesorhizobium japonicum</name>
    <dbReference type="NCBI Taxonomy" id="2066070"/>
    <lineage>
        <taxon>Bacteria</taxon>
        <taxon>Pseudomonadati</taxon>
        <taxon>Pseudomonadota</taxon>
        <taxon>Alphaproteobacteria</taxon>
        <taxon>Hyphomicrobiales</taxon>
        <taxon>Phyllobacteriaceae</taxon>
        <taxon>Mesorhizobium</taxon>
    </lineage>
</organism>
<name>A0A3M9XAX3_9HYPH</name>
<dbReference type="EMBL" id="QKOD01000003">
    <property type="protein sequence ID" value="RNJ45173.1"/>
    <property type="molecule type" value="Genomic_DNA"/>
</dbReference>
<dbReference type="GO" id="GO:0016020">
    <property type="term" value="C:membrane"/>
    <property type="evidence" value="ECO:0007669"/>
    <property type="project" value="TreeGrafter"/>
</dbReference>
<evidence type="ECO:0000313" key="3">
    <source>
        <dbReference type="EMBL" id="RNJ45173.1"/>
    </source>
</evidence>
<feature type="transmembrane region" description="Helical" evidence="1">
    <location>
        <begin position="264"/>
        <end position="286"/>
    </location>
</feature>
<feature type="transmembrane region" description="Helical" evidence="1">
    <location>
        <begin position="213"/>
        <end position="234"/>
    </location>
</feature>
<dbReference type="InterPro" id="IPR002656">
    <property type="entry name" value="Acyl_transf_3_dom"/>
</dbReference>
<feature type="transmembrane region" description="Helical" evidence="1">
    <location>
        <begin position="188"/>
        <end position="207"/>
    </location>
</feature>
<gene>
    <name evidence="3" type="ORF">DNR46_14980</name>
</gene>
<feature type="transmembrane region" description="Helical" evidence="1">
    <location>
        <begin position="98"/>
        <end position="122"/>
    </location>
</feature>
<evidence type="ECO:0000259" key="2">
    <source>
        <dbReference type="Pfam" id="PF01757"/>
    </source>
</evidence>
<accession>A0A3M9XAX3</accession>
<keyword evidence="1" id="KW-0472">Membrane</keyword>